<evidence type="ECO:0000313" key="3">
    <source>
        <dbReference type="EMBL" id="PMD37545.1"/>
    </source>
</evidence>
<dbReference type="PANTHER" id="PTHR34502:SF4">
    <property type="entry name" value="DUF6594 DOMAIN-CONTAINING PROTEIN"/>
    <property type="match status" value="1"/>
</dbReference>
<name>A0A2J6RG98_HYAVF</name>
<sequence length="249" mass="27436">MEAEIFELQKQQDDLDIRDSRGDPDTVQCFRSWKKLRSSTDPGQLERIELILKIRERLKEYHEALVLQEAVLKMGKPHAGTVEAFKLWLDGKSEGPGGRHAPSFSGLSAARLNNEEDLVALHPAFDKDWLATLAELPYLRLLCLDSHVDESIALFSMRKTKRAVGILSMLLAAIMFTVSIVSLYLVTNNTTRLGLICAFTVMLAAILQLLTNASRTELFACTAAYAAVLVVFVSGNLGSTCCNTMSTGG</sequence>
<keyword evidence="1" id="KW-0472">Membrane</keyword>
<dbReference type="STRING" id="1149755.A0A2J6RG98"/>
<feature type="transmembrane region" description="Helical" evidence="1">
    <location>
        <begin position="164"/>
        <end position="187"/>
    </location>
</feature>
<organism evidence="3 4">
    <name type="scientific">Hyaloscypha variabilis (strain UAMH 11265 / GT02V1 / F)</name>
    <name type="common">Meliniomyces variabilis</name>
    <dbReference type="NCBI Taxonomy" id="1149755"/>
    <lineage>
        <taxon>Eukaryota</taxon>
        <taxon>Fungi</taxon>
        <taxon>Dikarya</taxon>
        <taxon>Ascomycota</taxon>
        <taxon>Pezizomycotina</taxon>
        <taxon>Leotiomycetes</taxon>
        <taxon>Helotiales</taxon>
        <taxon>Hyaloscyphaceae</taxon>
        <taxon>Hyaloscypha</taxon>
        <taxon>Hyaloscypha variabilis</taxon>
    </lineage>
</organism>
<feature type="domain" description="DUF6594" evidence="2">
    <location>
        <begin position="1"/>
        <end position="230"/>
    </location>
</feature>
<evidence type="ECO:0000259" key="2">
    <source>
        <dbReference type="Pfam" id="PF20237"/>
    </source>
</evidence>
<reference evidence="3 4" key="1">
    <citation type="submission" date="2016-04" db="EMBL/GenBank/DDBJ databases">
        <title>A degradative enzymes factory behind the ericoid mycorrhizal symbiosis.</title>
        <authorList>
            <consortium name="DOE Joint Genome Institute"/>
            <person name="Martino E."/>
            <person name="Morin E."/>
            <person name="Grelet G."/>
            <person name="Kuo A."/>
            <person name="Kohler A."/>
            <person name="Daghino S."/>
            <person name="Barry K."/>
            <person name="Choi C."/>
            <person name="Cichocki N."/>
            <person name="Clum A."/>
            <person name="Copeland A."/>
            <person name="Hainaut M."/>
            <person name="Haridas S."/>
            <person name="Labutti K."/>
            <person name="Lindquist E."/>
            <person name="Lipzen A."/>
            <person name="Khouja H.-R."/>
            <person name="Murat C."/>
            <person name="Ohm R."/>
            <person name="Olson A."/>
            <person name="Spatafora J."/>
            <person name="Veneault-Fourrey C."/>
            <person name="Henrissat B."/>
            <person name="Grigoriev I."/>
            <person name="Martin F."/>
            <person name="Perotto S."/>
        </authorList>
    </citation>
    <scope>NUCLEOTIDE SEQUENCE [LARGE SCALE GENOMIC DNA]</scope>
    <source>
        <strain evidence="3 4">F</strain>
    </source>
</reference>
<dbReference type="Pfam" id="PF20237">
    <property type="entry name" value="DUF6594"/>
    <property type="match status" value="1"/>
</dbReference>
<keyword evidence="1" id="KW-0812">Transmembrane</keyword>
<proteinExistence type="predicted"/>
<protein>
    <recommendedName>
        <fullName evidence="2">DUF6594 domain-containing protein</fullName>
    </recommendedName>
</protein>
<gene>
    <name evidence="3" type="ORF">L207DRAFT_636226</name>
</gene>
<evidence type="ECO:0000256" key="1">
    <source>
        <dbReference type="SAM" id="Phobius"/>
    </source>
</evidence>
<accession>A0A2J6RG98</accession>
<dbReference type="InterPro" id="IPR046529">
    <property type="entry name" value="DUF6594"/>
</dbReference>
<keyword evidence="1" id="KW-1133">Transmembrane helix</keyword>
<dbReference type="AlphaFoldDB" id="A0A2J6RG98"/>
<keyword evidence="4" id="KW-1185">Reference proteome</keyword>
<evidence type="ECO:0000313" key="4">
    <source>
        <dbReference type="Proteomes" id="UP000235786"/>
    </source>
</evidence>
<dbReference type="OrthoDB" id="3533814at2759"/>
<feature type="transmembrane region" description="Helical" evidence="1">
    <location>
        <begin position="218"/>
        <end position="237"/>
    </location>
</feature>
<dbReference type="PANTHER" id="PTHR34502">
    <property type="entry name" value="DUF6594 DOMAIN-CONTAINING PROTEIN-RELATED"/>
    <property type="match status" value="1"/>
</dbReference>
<dbReference type="EMBL" id="KZ613949">
    <property type="protein sequence ID" value="PMD37545.1"/>
    <property type="molecule type" value="Genomic_DNA"/>
</dbReference>
<dbReference type="Proteomes" id="UP000235786">
    <property type="component" value="Unassembled WGS sequence"/>
</dbReference>
<feature type="transmembrane region" description="Helical" evidence="1">
    <location>
        <begin position="193"/>
        <end position="211"/>
    </location>
</feature>